<reference evidence="2" key="2">
    <citation type="submission" date="2016-06" db="EMBL/GenBank/DDBJ databases">
        <title>The genome of a short-lived fish provides insights into sex chromosome evolution and the genetic control of aging.</title>
        <authorList>
            <person name="Reichwald K."/>
            <person name="Felder M."/>
            <person name="Petzold A."/>
            <person name="Koch P."/>
            <person name="Groth M."/>
            <person name="Platzer M."/>
        </authorList>
    </citation>
    <scope>NUCLEOTIDE SEQUENCE</scope>
    <source>
        <tissue evidence="2">Brain</tissue>
    </source>
</reference>
<reference evidence="2" key="1">
    <citation type="submission" date="2016-05" db="EMBL/GenBank/DDBJ databases">
        <authorList>
            <person name="Lavstsen T."/>
            <person name="Jespersen J.S."/>
        </authorList>
    </citation>
    <scope>NUCLEOTIDE SEQUENCE</scope>
    <source>
        <tissue evidence="2">Brain</tissue>
    </source>
</reference>
<feature type="non-terminal residue" evidence="2">
    <location>
        <position position="1"/>
    </location>
</feature>
<proteinExistence type="predicted"/>
<dbReference type="EMBL" id="HAED01007175">
    <property type="protein sequence ID" value="SBQ93365.1"/>
    <property type="molecule type" value="Transcribed_RNA"/>
</dbReference>
<accession>A0A1A8I8I3</accession>
<feature type="non-terminal residue" evidence="2">
    <location>
        <position position="77"/>
    </location>
</feature>
<evidence type="ECO:0000313" key="2">
    <source>
        <dbReference type="EMBL" id="SBQ93365.1"/>
    </source>
</evidence>
<name>A0A1A8I8I3_NOTKU</name>
<gene>
    <name evidence="2" type="primary">Nfu_g_1_017464</name>
</gene>
<dbReference type="AlphaFoldDB" id="A0A1A8I8I3"/>
<feature type="compositionally biased region" description="Basic and acidic residues" evidence="1">
    <location>
        <begin position="66"/>
        <end position="77"/>
    </location>
</feature>
<organism evidence="2">
    <name type="scientific">Nothobranchius kuhntae</name>
    <name type="common">Beira killifish</name>
    <dbReference type="NCBI Taxonomy" id="321403"/>
    <lineage>
        <taxon>Eukaryota</taxon>
        <taxon>Metazoa</taxon>
        <taxon>Chordata</taxon>
        <taxon>Craniata</taxon>
        <taxon>Vertebrata</taxon>
        <taxon>Euteleostomi</taxon>
        <taxon>Actinopterygii</taxon>
        <taxon>Neopterygii</taxon>
        <taxon>Teleostei</taxon>
        <taxon>Neoteleostei</taxon>
        <taxon>Acanthomorphata</taxon>
        <taxon>Ovalentaria</taxon>
        <taxon>Atherinomorphae</taxon>
        <taxon>Cyprinodontiformes</taxon>
        <taxon>Nothobranchiidae</taxon>
        <taxon>Nothobranchius</taxon>
    </lineage>
</organism>
<sequence>SGTGEGCVWLLAPPASGCLPWIPPAPSCPPACLRGWDTGCAQPGSKTRSTVPEFPAGVLPPVDDPPVEKESDTPAGE</sequence>
<feature type="region of interest" description="Disordered" evidence="1">
    <location>
        <begin position="42"/>
        <end position="77"/>
    </location>
</feature>
<protein>
    <submittedName>
        <fullName evidence="2">Uncharacterized protein</fullName>
    </submittedName>
</protein>
<evidence type="ECO:0000256" key="1">
    <source>
        <dbReference type="SAM" id="MobiDB-lite"/>
    </source>
</evidence>